<evidence type="ECO:0000313" key="2">
    <source>
        <dbReference type="EMBL" id="RKN52905.1"/>
    </source>
</evidence>
<dbReference type="Proteomes" id="UP000279968">
    <property type="component" value="Unassembled WGS sequence"/>
</dbReference>
<evidence type="ECO:0000313" key="3">
    <source>
        <dbReference type="Proteomes" id="UP000279968"/>
    </source>
</evidence>
<dbReference type="EMBL" id="RBAN01000004">
    <property type="protein sequence ID" value="RKN52905.1"/>
    <property type="molecule type" value="Genomic_DNA"/>
</dbReference>
<dbReference type="SUPFAM" id="SSF53474">
    <property type="entry name" value="alpha/beta-Hydrolases"/>
    <property type="match status" value="1"/>
</dbReference>
<organism evidence="2 3">
    <name type="scientific">Micromonospora costi</name>
    <dbReference type="NCBI Taxonomy" id="1530042"/>
    <lineage>
        <taxon>Bacteria</taxon>
        <taxon>Bacillati</taxon>
        <taxon>Actinomycetota</taxon>
        <taxon>Actinomycetes</taxon>
        <taxon>Micromonosporales</taxon>
        <taxon>Micromonosporaceae</taxon>
        <taxon>Micromonospora</taxon>
    </lineage>
</organism>
<proteinExistence type="predicted"/>
<dbReference type="RefSeq" id="WP_120781812.1">
    <property type="nucleotide sequence ID" value="NZ_JBHLUP010000002.1"/>
</dbReference>
<feature type="transmembrane region" description="Helical" evidence="1">
    <location>
        <begin position="361"/>
        <end position="386"/>
    </location>
</feature>
<feature type="transmembrane region" description="Helical" evidence="1">
    <location>
        <begin position="114"/>
        <end position="136"/>
    </location>
</feature>
<protein>
    <recommendedName>
        <fullName evidence="4">Integral membrane protein</fullName>
    </recommendedName>
</protein>
<feature type="transmembrane region" description="Helical" evidence="1">
    <location>
        <begin position="164"/>
        <end position="183"/>
    </location>
</feature>
<feature type="transmembrane region" description="Helical" evidence="1">
    <location>
        <begin position="406"/>
        <end position="431"/>
    </location>
</feature>
<feature type="transmembrane region" description="Helical" evidence="1">
    <location>
        <begin position="80"/>
        <end position="102"/>
    </location>
</feature>
<comment type="caution">
    <text evidence="2">The sequence shown here is derived from an EMBL/GenBank/DDBJ whole genome shotgun (WGS) entry which is preliminary data.</text>
</comment>
<reference evidence="2 3" key="1">
    <citation type="journal article" date="2015" name="Int. J. Syst. Evol. Microbiol.">
        <title>Micromonospora costi sp. nov., isolated from a leaf of Costus speciosus.</title>
        <authorList>
            <person name="Thawai C."/>
        </authorList>
    </citation>
    <scope>NUCLEOTIDE SEQUENCE [LARGE SCALE GENOMIC DNA]</scope>
    <source>
        <strain evidence="2 3">CS1-12</strain>
    </source>
</reference>
<feature type="transmembrane region" description="Helical" evidence="1">
    <location>
        <begin position="326"/>
        <end position="349"/>
    </location>
</feature>
<keyword evidence="1" id="KW-0472">Membrane</keyword>
<feature type="transmembrane region" description="Helical" evidence="1">
    <location>
        <begin position="478"/>
        <end position="502"/>
    </location>
</feature>
<name>A0A3A9ZX74_9ACTN</name>
<gene>
    <name evidence="2" type="ORF">D7193_24165</name>
</gene>
<feature type="transmembrane region" description="Helical" evidence="1">
    <location>
        <begin position="226"/>
        <end position="246"/>
    </location>
</feature>
<evidence type="ECO:0008006" key="4">
    <source>
        <dbReference type="Google" id="ProtNLM"/>
    </source>
</evidence>
<accession>A0A3A9ZX74</accession>
<sequence length="760" mass="81017">MSEASGRWGEPGAPADVVEVRVHGAASASAGQVLDLPQIEQVAGDASGGFYRPRRAPAGDDAVRSTSEAYRWADLPSGTVARTVALVFLLPFMLANVAIWMRPAHPGSDALVRSLCRLLALTLTALYVLAVAGAALDLVAWKCMSAPHCLAGRTWLSWLGGRPAGLRLAVLALLPAAAIGLIWRASARPARVFEAFRPPEAEVSGHRLGTVGRWDAEPLVGRLRSIHVAAAFATLDVTLLAARASVGASAVTIALAAALAVVLGACAVLLCTPALIDRAPTDRRWDRITRALRTGALALTIVVAAHVLVGPARWHEEGGLPGYDAILTGLFVAQTALLVALGAALLWRRGRRSDAVPLRRLGPLAIAAAAVSLAVAFSAELVYRLADYLDRDLPTGEGIASGPPRAYTWAIFGFFRTVLITVLVAGLVILISRRARFRAAAAIVAHDHPDPPPEAGPRLRQVRKAVARARFTERLIPLGVVYACLAGAGTATTTVGLLGLYPGDVFERLAGVPAVLITFGIAFGSWVIAAVVVALLVGGIFAYRTAEFRRHIGVLWDLGTFWPRAAHPFAPPCYAERAVPELTRRVTYLVDRGSAVLLTGHSHGSVLAAATVLQLPPRVARRVALITHASPLRRLYARLFPAYVDDEVLHEIGDRIGWRWLNLWRDTDPVGGWIFSARQSAAPVTVGHPAPVTVGHPAAAVDRRLRDPVDVVAPPGDSVPPPIQGHRPCESDRRFTEAMRELVERLWEPTDGGTGPPPRR</sequence>
<keyword evidence="1" id="KW-0812">Transmembrane</keyword>
<dbReference type="OrthoDB" id="4320047at2"/>
<keyword evidence="3" id="KW-1185">Reference proteome</keyword>
<keyword evidence="1" id="KW-1133">Transmembrane helix</keyword>
<evidence type="ECO:0000256" key="1">
    <source>
        <dbReference type="SAM" id="Phobius"/>
    </source>
</evidence>
<dbReference type="AlphaFoldDB" id="A0A3A9ZX74"/>
<dbReference type="InterPro" id="IPR029058">
    <property type="entry name" value="AB_hydrolase_fold"/>
</dbReference>
<feature type="transmembrane region" description="Helical" evidence="1">
    <location>
        <begin position="252"/>
        <end position="276"/>
    </location>
</feature>
<feature type="transmembrane region" description="Helical" evidence="1">
    <location>
        <begin position="514"/>
        <end position="543"/>
    </location>
</feature>
<feature type="transmembrane region" description="Helical" evidence="1">
    <location>
        <begin position="296"/>
        <end position="314"/>
    </location>
</feature>